<sequence>MSPYILLLPILIIVLSVVGVKSTYCMWAGIIGGGIVSIIYKRAGILKVLNETLVTGVSCVEYAPFVILCFIAPMITTLSTFNNKN</sequence>
<protein>
    <submittedName>
        <fullName evidence="2">Uncharacterized protein</fullName>
    </submittedName>
</protein>
<keyword evidence="1" id="KW-1133">Transmembrane helix</keyword>
<evidence type="ECO:0000313" key="3">
    <source>
        <dbReference type="Proteomes" id="UP001301012"/>
    </source>
</evidence>
<evidence type="ECO:0000313" key="2">
    <source>
        <dbReference type="EMBL" id="MDK2563772.1"/>
    </source>
</evidence>
<gene>
    <name evidence="2" type="ORF">QOZ84_09440</name>
</gene>
<feature type="transmembrane region" description="Helical" evidence="1">
    <location>
        <begin position="62"/>
        <end position="81"/>
    </location>
</feature>
<keyword evidence="1" id="KW-0812">Transmembrane</keyword>
<dbReference type="Proteomes" id="UP001301012">
    <property type="component" value="Unassembled WGS sequence"/>
</dbReference>
<evidence type="ECO:0000256" key="1">
    <source>
        <dbReference type="SAM" id="Phobius"/>
    </source>
</evidence>
<dbReference type="RefSeq" id="WP_284132708.1">
    <property type="nucleotide sequence ID" value="NZ_JASKYM010000003.1"/>
</dbReference>
<reference evidence="2 3" key="1">
    <citation type="submission" date="2023-05" db="EMBL/GenBank/DDBJ databases">
        <title>Rombocin, a short stable natural nisin variant, displays selective antimicrobial activity against Listeria monocytogenes and employs dual mode of action to kill target bacterial strains.</title>
        <authorList>
            <person name="Wambui J."/>
            <person name="Stephan R."/>
            <person name="Kuipers O.P."/>
        </authorList>
    </citation>
    <scope>NUCLEOTIDE SEQUENCE [LARGE SCALE GENOMIC DNA]</scope>
    <source>
        <strain evidence="2 3">RC002</strain>
    </source>
</reference>
<proteinExistence type="predicted"/>
<organism evidence="2 3">
    <name type="scientific">Romboutsia sedimentorum</name>
    <dbReference type="NCBI Taxonomy" id="1368474"/>
    <lineage>
        <taxon>Bacteria</taxon>
        <taxon>Bacillati</taxon>
        <taxon>Bacillota</taxon>
        <taxon>Clostridia</taxon>
        <taxon>Peptostreptococcales</taxon>
        <taxon>Peptostreptococcaceae</taxon>
        <taxon>Romboutsia</taxon>
    </lineage>
</organism>
<comment type="caution">
    <text evidence="2">The sequence shown here is derived from an EMBL/GenBank/DDBJ whole genome shotgun (WGS) entry which is preliminary data.</text>
</comment>
<keyword evidence="3" id="KW-1185">Reference proteome</keyword>
<keyword evidence="1" id="KW-0472">Membrane</keyword>
<dbReference type="EMBL" id="JASKYM010000003">
    <property type="protein sequence ID" value="MDK2563772.1"/>
    <property type="molecule type" value="Genomic_DNA"/>
</dbReference>
<accession>A0ABT7EA21</accession>
<name>A0ABT7EA21_9FIRM</name>